<accession>A0ABV4D4Y2</accession>
<keyword evidence="2" id="KW-1185">Reference proteome</keyword>
<dbReference type="RefSeq" id="WP_202231605.1">
    <property type="nucleotide sequence ID" value="NZ_CALPDE010000002.1"/>
</dbReference>
<organism evidence="1 2">
    <name type="scientific">Lactococcus ileimucosae</name>
    <dbReference type="NCBI Taxonomy" id="2941329"/>
    <lineage>
        <taxon>Bacteria</taxon>
        <taxon>Bacillati</taxon>
        <taxon>Bacillota</taxon>
        <taxon>Bacilli</taxon>
        <taxon>Lactobacillales</taxon>
        <taxon>Streptococcaceae</taxon>
        <taxon>Lactococcus</taxon>
    </lineage>
</organism>
<reference evidence="1 2" key="1">
    <citation type="submission" date="2024-03" db="EMBL/GenBank/DDBJ databases">
        <title>Mouse gut bacterial collection (mGBC) of GemPharmatech.</title>
        <authorList>
            <person name="He Y."/>
            <person name="Dong L."/>
            <person name="Wu D."/>
            <person name="Gao X."/>
            <person name="Lin Z."/>
        </authorList>
    </citation>
    <scope>NUCLEOTIDE SEQUENCE [LARGE SCALE GENOMIC DNA]</scope>
    <source>
        <strain evidence="1 2">61-15</strain>
    </source>
</reference>
<gene>
    <name evidence="1" type="ORF">AALA52_09810</name>
</gene>
<proteinExistence type="predicted"/>
<protein>
    <submittedName>
        <fullName evidence="1">Uncharacterized protein</fullName>
    </submittedName>
</protein>
<dbReference type="Proteomes" id="UP001565283">
    <property type="component" value="Unassembled WGS sequence"/>
</dbReference>
<dbReference type="EMBL" id="JBCLSH010000058">
    <property type="protein sequence ID" value="MEY8444519.1"/>
    <property type="molecule type" value="Genomic_DNA"/>
</dbReference>
<name>A0ABV4D4Y2_9LACT</name>
<evidence type="ECO:0000313" key="2">
    <source>
        <dbReference type="Proteomes" id="UP001565283"/>
    </source>
</evidence>
<comment type="caution">
    <text evidence="1">The sequence shown here is derived from an EMBL/GenBank/DDBJ whole genome shotgun (WGS) entry which is preliminary data.</text>
</comment>
<sequence length="86" mass="9706">MNGVDELIKKAQKEFQKIRIQIKGLIAVDKSRQQRTQLEKTSKHEVATAKQALSKNSSALKGAIKGNFAHKLTEVFEEQKRTLDSI</sequence>
<evidence type="ECO:0000313" key="1">
    <source>
        <dbReference type="EMBL" id="MEY8444519.1"/>
    </source>
</evidence>